<keyword evidence="15 18" id="KW-0472">Membrane</keyword>
<keyword evidence="6" id="KW-1003">Cell membrane</keyword>
<feature type="region of interest" description="Disordered" evidence="17">
    <location>
        <begin position="812"/>
        <end position="890"/>
    </location>
</feature>
<gene>
    <name evidence="20" type="ORF">RRG08_032276</name>
</gene>
<evidence type="ECO:0000256" key="2">
    <source>
        <dbReference type="ARBA" id="ARBA00004251"/>
    </source>
</evidence>
<dbReference type="InterPro" id="IPR051073">
    <property type="entry name" value="ZNRF3_Arkadia_E3_ligases"/>
</dbReference>
<evidence type="ECO:0000256" key="9">
    <source>
        <dbReference type="ARBA" id="ARBA00022692"/>
    </source>
</evidence>
<feature type="region of interest" description="Disordered" evidence="17">
    <location>
        <begin position="412"/>
        <end position="436"/>
    </location>
</feature>
<evidence type="ECO:0000256" key="5">
    <source>
        <dbReference type="ARBA" id="ARBA00012483"/>
    </source>
</evidence>
<dbReference type="InterPro" id="IPR013083">
    <property type="entry name" value="Znf_RING/FYVE/PHD"/>
</dbReference>
<feature type="compositionally biased region" description="Polar residues" evidence="17">
    <location>
        <begin position="1234"/>
        <end position="1244"/>
    </location>
</feature>
<dbReference type="Pfam" id="PF18212">
    <property type="entry name" value="ZNRF_3_ecto"/>
    <property type="match status" value="1"/>
</dbReference>
<feature type="compositionally biased region" description="Polar residues" evidence="17">
    <location>
        <begin position="1283"/>
        <end position="1296"/>
    </location>
</feature>
<keyword evidence="14 18" id="KW-1133">Transmembrane helix</keyword>
<dbReference type="EMBL" id="JAWDGP010001294">
    <property type="protein sequence ID" value="KAK3793014.1"/>
    <property type="molecule type" value="Genomic_DNA"/>
</dbReference>
<evidence type="ECO:0000256" key="10">
    <source>
        <dbReference type="ARBA" id="ARBA00022729"/>
    </source>
</evidence>
<dbReference type="SMART" id="SM00184">
    <property type="entry name" value="RING"/>
    <property type="match status" value="1"/>
</dbReference>
<evidence type="ECO:0000256" key="8">
    <source>
        <dbReference type="ARBA" id="ARBA00022687"/>
    </source>
</evidence>
<feature type="compositionally biased region" description="Basic residues" evidence="17">
    <location>
        <begin position="195"/>
        <end position="208"/>
    </location>
</feature>
<feature type="compositionally biased region" description="Polar residues" evidence="17">
    <location>
        <begin position="872"/>
        <end position="883"/>
    </location>
</feature>
<dbReference type="GO" id="GO:0016055">
    <property type="term" value="P:Wnt signaling pathway"/>
    <property type="evidence" value="ECO:0007669"/>
    <property type="project" value="UniProtKB-KW"/>
</dbReference>
<comment type="caution">
    <text evidence="20">The sequence shown here is derived from an EMBL/GenBank/DDBJ whole genome shotgun (WGS) entry which is preliminary data.</text>
</comment>
<dbReference type="GO" id="GO:0005886">
    <property type="term" value="C:plasma membrane"/>
    <property type="evidence" value="ECO:0007669"/>
    <property type="project" value="UniProtKB-SubCell"/>
</dbReference>
<feature type="compositionally biased region" description="Basic and acidic residues" evidence="17">
    <location>
        <begin position="731"/>
        <end position="742"/>
    </location>
</feature>
<dbReference type="Gene3D" id="3.50.30.30">
    <property type="match status" value="1"/>
</dbReference>
<dbReference type="EC" id="2.3.2.27" evidence="5"/>
<keyword evidence="13" id="KW-0862">Zinc</keyword>
<reference evidence="20" key="1">
    <citation type="journal article" date="2023" name="G3 (Bethesda)">
        <title>A reference genome for the long-term kleptoplast-retaining sea slug Elysia crispata morphotype clarki.</title>
        <authorList>
            <person name="Eastman K.E."/>
            <person name="Pendleton A.L."/>
            <person name="Shaikh M.A."/>
            <person name="Suttiyut T."/>
            <person name="Ogas R."/>
            <person name="Tomko P."/>
            <person name="Gavelis G."/>
            <person name="Widhalm J.R."/>
            <person name="Wisecaver J.H."/>
        </authorList>
    </citation>
    <scope>NUCLEOTIDE SEQUENCE</scope>
    <source>
        <strain evidence="20">ECLA1</strain>
    </source>
</reference>
<comment type="similarity">
    <text evidence="4">Belongs to the ZNRF3 family.</text>
</comment>
<proteinExistence type="inferred from homology"/>
<evidence type="ECO:0000256" key="3">
    <source>
        <dbReference type="ARBA" id="ARBA00004906"/>
    </source>
</evidence>
<protein>
    <recommendedName>
        <fullName evidence="5">RING-type E3 ubiquitin transferase</fullName>
        <ecNumber evidence="5">2.3.2.27</ecNumber>
    </recommendedName>
</protein>
<evidence type="ECO:0000256" key="1">
    <source>
        <dbReference type="ARBA" id="ARBA00000900"/>
    </source>
</evidence>
<feature type="region of interest" description="Disordered" evidence="17">
    <location>
        <begin position="974"/>
        <end position="1006"/>
    </location>
</feature>
<feature type="domain" description="RING-type" evidence="19">
    <location>
        <begin position="243"/>
        <end position="284"/>
    </location>
</feature>
<feature type="region of interest" description="Disordered" evidence="17">
    <location>
        <begin position="1086"/>
        <end position="1152"/>
    </location>
</feature>
<dbReference type="GO" id="GO:0030178">
    <property type="term" value="P:negative regulation of Wnt signaling pathway"/>
    <property type="evidence" value="ECO:0007669"/>
    <property type="project" value="UniProtKB-ARBA"/>
</dbReference>
<accession>A0AAE1AS58</accession>
<comment type="subcellular location">
    <subcellularLocation>
        <location evidence="2">Cell membrane</location>
        <topology evidence="2">Single-pass type I membrane protein</topology>
    </subcellularLocation>
</comment>
<comment type="pathway">
    <text evidence="3">Protein modification; protein ubiquitination.</text>
</comment>
<feature type="region of interest" description="Disordered" evidence="17">
    <location>
        <begin position="310"/>
        <end position="332"/>
    </location>
</feature>
<feature type="region of interest" description="Disordered" evidence="17">
    <location>
        <begin position="454"/>
        <end position="481"/>
    </location>
</feature>
<name>A0AAE1AS58_9GAST</name>
<keyword evidence="9 18" id="KW-0812">Transmembrane</keyword>
<dbReference type="InterPro" id="IPR001841">
    <property type="entry name" value="Znf_RING"/>
</dbReference>
<feature type="compositionally biased region" description="Low complexity" evidence="17">
    <location>
        <begin position="1037"/>
        <end position="1047"/>
    </location>
</feature>
<evidence type="ECO:0000256" key="4">
    <source>
        <dbReference type="ARBA" id="ARBA00008759"/>
    </source>
</evidence>
<evidence type="ECO:0000256" key="18">
    <source>
        <dbReference type="SAM" id="Phobius"/>
    </source>
</evidence>
<dbReference type="CDD" id="cd16454">
    <property type="entry name" value="RING-H2_PA-TM-RING"/>
    <property type="match status" value="1"/>
</dbReference>
<keyword evidence="11 16" id="KW-0863">Zinc-finger</keyword>
<evidence type="ECO:0000256" key="6">
    <source>
        <dbReference type="ARBA" id="ARBA00022475"/>
    </source>
</evidence>
<evidence type="ECO:0000256" key="17">
    <source>
        <dbReference type="SAM" id="MobiDB-lite"/>
    </source>
</evidence>
<feature type="compositionally biased region" description="Polar residues" evidence="17">
    <location>
        <begin position="1063"/>
        <end position="1073"/>
    </location>
</feature>
<evidence type="ECO:0000256" key="14">
    <source>
        <dbReference type="ARBA" id="ARBA00022989"/>
    </source>
</evidence>
<feature type="region of interest" description="Disordered" evidence="17">
    <location>
        <begin position="708"/>
        <end position="775"/>
    </location>
</feature>
<keyword evidence="10" id="KW-0732">Signal</keyword>
<feature type="compositionally biased region" description="Polar residues" evidence="17">
    <location>
        <begin position="1129"/>
        <end position="1145"/>
    </location>
</feature>
<dbReference type="GO" id="GO:0061630">
    <property type="term" value="F:ubiquitin protein ligase activity"/>
    <property type="evidence" value="ECO:0007669"/>
    <property type="project" value="UniProtKB-EC"/>
</dbReference>
<evidence type="ECO:0000313" key="21">
    <source>
        <dbReference type="Proteomes" id="UP001283361"/>
    </source>
</evidence>
<evidence type="ECO:0000256" key="13">
    <source>
        <dbReference type="ARBA" id="ARBA00022833"/>
    </source>
</evidence>
<keyword evidence="7" id="KW-0808">Transferase</keyword>
<dbReference type="Proteomes" id="UP001283361">
    <property type="component" value="Unassembled WGS sequence"/>
</dbReference>
<feature type="region of interest" description="Disordered" evidence="17">
    <location>
        <begin position="1234"/>
        <end position="1296"/>
    </location>
</feature>
<evidence type="ECO:0000256" key="7">
    <source>
        <dbReference type="ARBA" id="ARBA00022679"/>
    </source>
</evidence>
<evidence type="ECO:0000256" key="16">
    <source>
        <dbReference type="PROSITE-ProRule" id="PRU00175"/>
    </source>
</evidence>
<keyword evidence="11 16" id="KW-0479">Metal-binding</keyword>
<evidence type="ECO:0000256" key="11">
    <source>
        <dbReference type="ARBA" id="ARBA00022771"/>
    </source>
</evidence>
<organism evidence="20 21">
    <name type="scientific">Elysia crispata</name>
    <name type="common">lettuce slug</name>
    <dbReference type="NCBI Taxonomy" id="231223"/>
    <lineage>
        <taxon>Eukaryota</taxon>
        <taxon>Metazoa</taxon>
        <taxon>Spiralia</taxon>
        <taxon>Lophotrochozoa</taxon>
        <taxon>Mollusca</taxon>
        <taxon>Gastropoda</taxon>
        <taxon>Heterobranchia</taxon>
        <taxon>Euthyneura</taxon>
        <taxon>Panpulmonata</taxon>
        <taxon>Sacoglossa</taxon>
        <taxon>Placobranchoidea</taxon>
        <taxon>Plakobranchidae</taxon>
        <taxon>Elysia</taxon>
    </lineage>
</organism>
<dbReference type="PANTHER" id="PTHR16200">
    <property type="entry name" value="RING ZINC FINGER"/>
    <property type="match status" value="1"/>
</dbReference>
<feature type="region of interest" description="Disordered" evidence="17">
    <location>
        <begin position="1033"/>
        <end position="1054"/>
    </location>
</feature>
<feature type="region of interest" description="Disordered" evidence="17">
    <location>
        <begin position="493"/>
        <end position="517"/>
    </location>
</feature>
<evidence type="ECO:0000256" key="12">
    <source>
        <dbReference type="ARBA" id="ARBA00022786"/>
    </source>
</evidence>
<comment type="catalytic activity">
    <reaction evidence="1">
        <text>S-ubiquitinyl-[E2 ubiquitin-conjugating enzyme]-L-cysteine + [acceptor protein]-L-lysine = [E2 ubiquitin-conjugating enzyme]-L-cysteine + N(6)-ubiquitinyl-[acceptor protein]-L-lysine.</text>
        <dbReference type="EC" id="2.3.2.27"/>
    </reaction>
</comment>
<feature type="compositionally biased region" description="Polar residues" evidence="17">
    <location>
        <begin position="985"/>
        <end position="1003"/>
    </location>
</feature>
<sequence>MDDHFVIRRQLHPLGLCNTNDYDELYDYGWVGVVKLERPEFEHDPCLSVFGKAKRAMQRGATAVVFDITDNPVAMDDLQDSEDRLSRPIIIIQGSDAAKLVGIVNTQSEARIRIIYSPQELPAESVEISQKEYFGLGIFVAVFLVFSIICVFVTLKLRWRSNERQNSLSNIAKRAIAKLETRTYESPYARCDAHNHHHHHHHKSHLRQGSHDGSGHHLDRQLYDLRASNSDSSVRSSSISESCAICLEGYKEGQILRVMPCGHEFHRMCVDPWLENKGTCPLCKIHIAEQVDLQSEDGNRRENIAAVEATTTDSHADQEFHRGQQQRDQQQLWEQPMASRCSLYDPSVAGSRRSFFSLPYSTPGSQTGREREFTASRLVQASGSTVSHQAGQHPTQASRRFIQHTTCASCRSTLGSGRPSSNSNSSSFPEAGSRAQPAVELPLTLPHFCLPSQQFKNHQQQQQQQQHHHVHVEPGMREATDSTALSSYLAFQEPHRSVRHPRDSPYLYAQPTSSSLPSNCQNLNSDHTQLISHNMESCTCSFLNRPHYAQLQGLSSARAATVYTSHDARLYIPVQYPHAHQHSTPSAPRLNNLDIDLDLNFFRRGQGSDVVEEHETVRAASAKAIHGSCSSGSEECRGEGGGECSCHLSSTPSSLSANAASSSSCSSSSSFAAADACTAAANSSTRSMYGSSGHKDSSDVSSFDSNFYRGKGSSSSSDEKDAIAATSNNIRARETVVSEKRRNGYHSSGAHSDSGRGRSRARERDSFPKGLTRVHTPDWGSLSVVNAARAALLRPSCLPFSRTRTDFYDTHDLEDIPDRSRSRSREQERQALLGNQSNHSSRVLKSSTKDIVRKSDTLKRNSQEKHPMDVNCKTQGTEQISNSDRSETLKENRSELQAIHGSAPERLPVVKNSSNAYQGETCSSRQILLNEQKSTTQGIDKPVNTIKSIVPSFTNSHRGNLRLMLCRLNRRESSSSPCLSEASSGTCSWQSFSPSPAPSQTKRSSASSTCSSCGQVVLSSLATRLQHNVDDLQDFASGSDNGGNNHVVGGGEGLATFPPGTSLAFTTGTSDSGSAGYGRVVHYQTGRSRSASAKASRNQSPPSLSSLDSSSSSSSSPSSAFYPSKPKRTQSTPGRVTQSSCSQPSGLPRKDKLHRESINNGKISSNSVVGIKHDHTLTKAKEVLSQQLSQGRAVKIQEHNDHFDRQDNRRINVPPPTVLSSYSGWRAKAVTVHHSSVASNNQRGKSLRNVKPLERLSQKLDTASVHSSSSTSSTSRRRMLSKQLLQNQPSAPSHGQQNYQLIEQCKVCHKQQVVLSSQHSPLEPEVVPLPAALHSSRMCQMCHGSMPEGRSVQHAVTQPKHSMVLFTEAQGAFITIPLSEKDNFSRSNAV</sequence>
<feature type="compositionally biased region" description="Basic and acidic residues" evidence="17">
    <location>
        <begin position="471"/>
        <end position="480"/>
    </location>
</feature>
<dbReference type="Gene3D" id="3.30.40.10">
    <property type="entry name" value="Zinc/RING finger domain, C3HC4 (zinc finger)"/>
    <property type="match status" value="1"/>
</dbReference>
<dbReference type="PROSITE" id="PS50089">
    <property type="entry name" value="ZF_RING_2"/>
    <property type="match status" value="1"/>
</dbReference>
<feature type="compositionally biased region" description="Basic and acidic residues" evidence="17">
    <location>
        <begin position="493"/>
        <end position="503"/>
    </location>
</feature>
<dbReference type="Pfam" id="PF13639">
    <property type="entry name" value="zf-RING_2"/>
    <property type="match status" value="1"/>
</dbReference>
<dbReference type="GO" id="GO:0008270">
    <property type="term" value="F:zinc ion binding"/>
    <property type="evidence" value="ECO:0007669"/>
    <property type="project" value="UniProtKB-KW"/>
</dbReference>
<feature type="compositionally biased region" description="Basic and acidic residues" evidence="17">
    <location>
        <begin position="847"/>
        <end position="868"/>
    </location>
</feature>
<feature type="compositionally biased region" description="Polar residues" evidence="17">
    <location>
        <begin position="833"/>
        <end position="846"/>
    </location>
</feature>
<evidence type="ECO:0000256" key="15">
    <source>
        <dbReference type="ARBA" id="ARBA00023136"/>
    </source>
</evidence>
<dbReference type="SUPFAM" id="SSF57850">
    <property type="entry name" value="RING/U-box"/>
    <property type="match status" value="1"/>
</dbReference>
<keyword evidence="12" id="KW-0833">Ubl conjugation pathway</keyword>
<feature type="transmembrane region" description="Helical" evidence="18">
    <location>
        <begin position="133"/>
        <end position="155"/>
    </location>
</feature>
<keyword evidence="8" id="KW-0879">Wnt signaling pathway</keyword>
<keyword evidence="21" id="KW-1185">Reference proteome</keyword>
<feature type="compositionally biased region" description="Low complexity" evidence="17">
    <location>
        <begin position="1087"/>
        <end position="1119"/>
    </location>
</feature>
<feature type="region of interest" description="Disordered" evidence="17">
    <location>
        <begin position="194"/>
        <end position="215"/>
    </location>
</feature>
<feature type="compositionally biased region" description="Basic and acidic residues" evidence="17">
    <location>
        <begin position="753"/>
        <end position="767"/>
    </location>
</feature>
<dbReference type="InterPro" id="IPR040700">
    <property type="entry name" value="ZNRF-3_ecto"/>
</dbReference>
<evidence type="ECO:0000259" key="19">
    <source>
        <dbReference type="PROSITE" id="PS50089"/>
    </source>
</evidence>
<feature type="region of interest" description="Disordered" evidence="17">
    <location>
        <begin position="1059"/>
        <end position="1078"/>
    </location>
</feature>
<feature type="compositionally biased region" description="Basic and acidic residues" evidence="17">
    <location>
        <begin position="812"/>
        <end position="829"/>
    </location>
</feature>
<feature type="compositionally biased region" description="Low complexity" evidence="17">
    <location>
        <begin position="974"/>
        <end position="984"/>
    </location>
</feature>
<evidence type="ECO:0000313" key="20">
    <source>
        <dbReference type="EMBL" id="KAK3793014.1"/>
    </source>
</evidence>